<feature type="transmembrane region" description="Helical" evidence="1">
    <location>
        <begin position="619"/>
        <end position="645"/>
    </location>
</feature>
<keyword evidence="1" id="KW-0812">Transmembrane</keyword>
<feature type="transmembrane region" description="Helical" evidence="1">
    <location>
        <begin position="409"/>
        <end position="430"/>
    </location>
</feature>
<dbReference type="Gene3D" id="2.160.10.10">
    <property type="entry name" value="Hexapeptide repeat proteins"/>
    <property type="match status" value="2"/>
</dbReference>
<proteinExistence type="predicted"/>
<feature type="transmembrane region" description="Helical" evidence="1">
    <location>
        <begin position="359"/>
        <end position="389"/>
    </location>
</feature>
<feature type="transmembrane region" description="Helical" evidence="1">
    <location>
        <begin position="130"/>
        <end position="150"/>
    </location>
</feature>
<accession>A0A8J3IL58</accession>
<dbReference type="Pfam" id="PF00550">
    <property type="entry name" value="PP-binding"/>
    <property type="match status" value="1"/>
</dbReference>
<keyword evidence="1" id="KW-1133">Transmembrane helix</keyword>
<keyword evidence="1" id="KW-0472">Membrane</keyword>
<sequence length="903" mass="100015">MEQSIERLTADLPESVVAQGRYAEPTSDIERNFAEVLASVVHVERISLDSHFFDDLGANSLVMAQFCARVRKRGDLPSVSIKDVYQHPTIRLLASSRDEARPGLVASSVPASAEVSTPSSTRQYVLCGTLQLLIFLGYSFLVGLVISWGYNWISANSGWIDLYLRSALFAGALFAGICGFSITAKWVLIGRWEAREFPVWSLAYVRFWIVKVLVHANPMVFFVGTPLYVLYLRALGARIGKGVTILSRTIPVCTDLLTIGANTIICKESSFLCYRAHAGRIQLGPVTVGRDVYVGEKTVLDINTSMGNEAQLGHTSALQSGETIPDGQRWHGSPAQRTQLDYLRVAPARCGSLRRFTEGLVTLLVVCFVFMPLVIMGLYALFILVPALIRLLLPGMMRITGPMFYIDALILSLVVFFGIGILRLAFVFTVPRLLSYFIKPDKVYPLYGFHYALHRAITLMTNIKLLNRLFGDSSYILNYLRGLGYTLSYAEQTGANFGSELQHETPFLSSVGQGTMVCDGLSMMNANFSSTSFRVSRVSIGAHNFLGNTIAFPAGARTGDNVLIATKAMIPLDGEIREGVGLLGSPSFEIPRSVERDSRFDHLWRGDERRKRLAAKNRYNIRTMGVVLFVEWLQILLFTLFAFVAVNLNNVLGPVGVAADVSLSLVVSTAYYILVERITTGFRPLRPQFCSIYDPYYWWHERLWKVPEMYLNIFNGTPFKNVVWRLLGVRIGHRVFDDGCTLTERTLTIIGGDCTLNAGSKVQCHSMEDGIFKSDRTTLGAGCTLGVGALVHYGVTMGDGAILSADSFLMKGEETPPHSLWGGNPARALANSQAASIPQLVAHHVPSPEYTHSDGHAHHLIEDNAVAMQICQDSNNHYDTCRTVRQQGVARRSLKEGKIRWEK</sequence>
<dbReference type="RefSeq" id="WP_220203565.1">
    <property type="nucleotide sequence ID" value="NZ_BNJK01000001.1"/>
</dbReference>
<dbReference type="NCBIfam" id="TIGR02353">
    <property type="entry name" value="NRPS_term_dom"/>
    <property type="match status" value="1"/>
</dbReference>
<dbReference type="AlphaFoldDB" id="A0A8J3IL58"/>
<gene>
    <name evidence="3" type="ORF">KSF_027930</name>
</gene>
<dbReference type="PANTHER" id="PTHR13061:SF29">
    <property type="entry name" value="GAMMA CARBONIC ANHYDRASE-LIKE 1, MITOCHONDRIAL-RELATED"/>
    <property type="match status" value="1"/>
</dbReference>
<dbReference type="InterPro" id="IPR050484">
    <property type="entry name" value="Transf_Hexapept/Carb_Anhydrase"/>
</dbReference>
<feature type="transmembrane region" description="Helical" evidence="1">
    <location>
        <begin position="208"/>
        <end position="231"/>
    </location>
</feature>
<protein>
    <recommendedName>
        <fullName evidence="2">Carrier domain-containing protein</fullName>
    </recommendedName>
</protein>
<dbReference type="Proteomes" id="UP000597444">
    <property type="component" value="Unassembled WGS sequence"/>
</dbReference>
<dbReference type="SUPFAM" id="SSF51161">
    <property type="entry name" value="Trimeric LpxA-like enzymes"/>
    <property type="match status" value="2"/>
</dbReference>
<organism evidence="3 4">
    <name type="scientific">Reticulibacter mediterranei</name>
    <dbReference type="NCBI Taxonomy" id="2778369"/>
    <lineage>
        <taxon>Bacteria</taxon>
        <taxon>Bacillati</taxon>
        <taxon>Chloroflexota</taxon>
        <taxon>Ktedonobacteria</taxon>
        <taxon>Ktedonobacterales</taxon>
        <taxon>Reticulibacteraceae</taxon>
        <taxon>Reticulibacter</taxon>
    </lineage>
</organism>
<dbReference type="Gene3D" id="1.10.1200.10">
    <property type="entry name" value="ACP-like"/>
    <property type="match status" value="1"/>
</dbReference>
<evidence type="ECO:0000313" key="4">
    <source>
        <dbReference type="Proteomes" id="UP000597444"/>
    </source>
</evidence>
<dbReference type="InterPro" id="IPR009081">
    <property type="entry name" value="PP-bd_ACP"/>
</dbReference>
<evidence type="ECO:0000259" key="2">
    <source>
        <dbReference type="PROSITE" id="PS50075"/>
    </source>
</evidence>
<dbReference type="SUPFAM" id="SSF47336">
    <property type="entry name" value="ACP-like"/>
    <property type="match status" value="1"/>
</dbReference>
<dbReference type="InterPro" id="IPR011004">
    <property type="entry name" value="Trimer_LpxA-like_sf"/>
</dbReference>
<comment type="caution">
    <text evidence="3">The sequence shown here is derived from an EMBL/GenBank/DDBJ whole genome shotgun (WGS) entry which is preliminary data.</text>
</comment>
<feature type="transmembrane region" description="Helical" evidence="1">
    <location>
        <begin position="162"/>
        <end position="188"/>
    </location>
</feature>
<name>A0A8J3IL58_9CHLR</name>
<reference evidence="3" key="1">
    <citation type="submission" date="2020-10" db="EMBL/GenBank/DDBJ databases">
        <title>Taxonomic study of unclassified bacteria belonging to the class Ktedonobacteria.</title>
        <authorList>
            <person name="Yabe S."/>
            <person name="Wang C.M."/>
            <person name="Zheng Y."/>
            <person name="Sakai Y."/>
            <person name="Cavaletti L."/>
            <person name="Monciardini P."/>
            <person name="Donadio S."/>
        </authorList>
    </citation>
    <scope>NUCLEOTIDE SEQUENCE</scope>
    <source>
        <strain evidence="3">ID150040</strain>
    </source>
</reference>
<dbReference type="InterPro" id="IPR012728">
    <property type="entry name" value="Pls/PosA_C"/>
</dbReference>
<evidence type="ECO:0000313" key="3">
    <source>
        <dbReference type="EMBL" id="GHO92745.1"/>
    </source>
</evidence>
<feature type="domain" description="Carrier" evidence="2">
    <location>
        <begin position="24"/>
        <end position="101"/>
    </location>
</feature>
<dbReference type="PANTHER" id="PTHR13061">
    <property type="entry name" value="DYNACTIN SUBUNIT P25"/>
    <property type="match status" value="1"/>
</dbReference>
<dbReference type="EMBL" id="BNJK01000001">
    <property type="protein sequence ID" value="GHO92745.1"/>
    <property type="molecule type" value="Genomic_DNA"/>
</dbReference>
<dbReference type="InterPro" id="IPR036736">
    <property type="entry name" value="ACP-like_sf"/>
</dbReference>
<feature type="transmembrane region" description="Helical" evidence="1">
    <location>
        <begin position="651"/>
        <end position="674"/>
    </location>
</feature>
<keyword evidence="4" id="KW-1185">Reference proteome</keyword>
<evidence type="ECO:0000256" key="1">
    <source>
        <dbReference type="SAM" id="Phobius"/>
    </source>
</evidence>
<dbReference type="PROSITE" id="PS50075">
    <property type="entry name" value="CARRIER"/>
    <property type="match status" value="1"/>
</dbReference>